<dbReference type="AlphaFoldDB" id="A0A8T1N3B7"/>
<comment type="caution">
    <text evidence="3">The sequence shown here is derived from an EMBL/GenBank/DDBJ whole genome shotgun (WGS) entry which is preliminary data.</text>
</comment>
<gene>
    <name evidence="3" type="ORF">CIPAW_16G015400</name>
</gene>
<protein>
    <recommendedName>
        <fullName evidence="2">TIR domain-containing protein</fullName>
    </recommendedName>
</protein>
<evidence type="ECO:0000313" key="4">
    <source>
        <dbReference type="Proteomes" id="UP000811609"/>
    </source>
</evidence>
<evidence type="ECO:0000313" key="3">
    <source>
        <dbReference type="EMBL" id="KAG6624282.1"/>
    </source>
</evidence>
<dbReference type="EMBL" id="CM031824">
    <property type="protein sequence ID" value="KAG6624282.1"/>
    <property type="molecule type" value="Genomic_DNA"/>
</dbReference>
<reference evidence="3" key="1">
    <citation type="submission" date="2020-12" db="EMBL/GenBank/DDBJ databases">
        <title>WGS assembly of Carya illinoinensis cv. Pawnee.</title>
        <authorList>
            <person name="Platts A."/>
            <person name="Shu S."/>
            <person name="Wright S."/>
            <person name="Barry K."/>
            <person name="Edger P."/>
            <person name="Pires J.C."/>
            <person name="Schmutz J."/>
        </authorList>
    </citation>
    <scope>NUCLEOTIDE SEQUENCE</scope>
    <source>
        <tissue evidence="3">Leaf</tissue>
    </source>
</reference>
<sequence length="153" mass="17920">MPLWEYDVFLHFCKDTRRSFADHLYADLKRKGIVVFREEETLKRGKYISQALLKAIQKSHYAIVILSANYASSKWCLRELAEIVEWKKRMNLIKIIPIFYHVEPSDVRNQKGTFAKAFAAHEMDSKVDIKEIDTWRNAFKEVSSIAGYIVGDM</sequence>
<name>A0A8T1N3B7_CARIL</name>
<accession>A0A8T1N3B7</accession>
<dbReference type="PANTHER" id="PTHR32009:SF153">
    <property type="entry name" value="TMV RESISTANCE PROTEIN N-LIKE"/>
    <property type="match status" value="1"/>
</dbReference>
<organism evidence="3 4">
    <name type="scientific">Carya illinoinensis</name>
    <name type="common">Pecan</name>
    <dbReference type="NCBI Taxonomy" id="32201"/>
    <lineage>
        <taxon>Eukaryota</taxon>
        <taxon>Viridiplantae</taxon>
        <taxon>Streptophyta</taxon>
        <taxon>Embryophyta</taxon>
        <taxon>Tracheophyta</taxon>
        <taxon>Spermatophyta</taxon>
        <taxon>Magnoliopsida</taxon>
        <taxon>eudicotyledons</taxon>
        <taxon>Gunneridae</taxon>
        <taxon>Pentapetalae</taxon>
        <taxon>rosids</taxon>
        <taxon>fabids</taxon>
        <taxon>Fagales</taxon>
        <taxon>Juglandaceae</taxon>
        <taxon>Carya</taxon>
    </lineage>
</organism>
<proteinExistence type="predicted"/>
<dbReference type="Pfam" id="PF01582">
    <property type="entry name" value="TIR"/>
    <property type="match status" value="1"/>
</dbReference>
<dbReference type="InterPro" id="IPR000157">
    <property type="entry name" value="TIR_dom"/>
</dbReference>
<keyword evidence="1" id="KW-0520">NAD</keyword>
<dbReference type="Proteomes" id="UP000811609">
    <property type="component" value="Chromosome 16"/>
</dbReference>
<evidence type="ECO:0000256" key="1">
    <source>
        <dbReference type="ARBA" id="ARBA00023027"/>
    </source>
</evidence>
<feature type="domain" description="TIR" evidence="2">
    <location>
        <begin position="4"/>
        <end position="153"/>
    </location>
</feature>
<dbReference type="PANTHER" id="PTHR32009">
    <property type="entry name" value="TMV RESISTANCE PROTEIN N-LIKE"/>
    <property type="match status" value="1"/>
</dbReference>
<dbReference type="PROSITE" id="PS50104">
    <property type="entry name" value="TIR"/>
    <property type="match status" value="1"/>
</dbReference>
<dbReference type="GO" id="GO:0007165">
    <property type="term" value="P:signal transduction"/>
    <property type="evidence" value="ECO:0007669"/>
    <property type="project" value="InterPro"/>
</dbReference>
<dbReference type="FunFam" id="3.40.50.10140:FF:000007">
    <property type="entry name" value="Disease resistance protein (TIR-NBS-LRR class)"/>
    <property type="match status" value="1"/>
</dbReference>
<dbReference type="SMART" id="SM00255">
    <property type="entry name" value="TIR"/>
    <property type="match status" value="1"/>
</dbReference>
<evidence type="ECO:0000259" key="2">
    <source>
        <dbReference type="PROSITE" id="PS50104"/>
    </source>
</evidence>
<keyword evidence="4" id="KW-1185">Reference proteome</keyword>